<organism evidence="1 2">
    <name type="scientific">Listeria floridensis FSL S10-1187</name>
    <dbReference type="NCBI Taxonomy" id="1265817"/>
    <lineage>
        <taxon>Bacteria</taxon>
        <taxon>Bacillati</taxon>
        <taxon>Bacillota</taxon>
        <taxon>Bacilli</taxon>
        <taxon>Bacillales</taxon>
        <taxon>Listeriaceae</taxon>
        <taxon>Listeria</taxon>
    </lineage>
</organism>
<protein>
    <submittedName>
        <fullName evidence="1">Uncharacterized protein</fullName>
    </submittedName>
</protein>
<dbReference type="RefSeq" id="WP_036097944.1">
    <property type="nucleotide sequence ID" value="NZ_AODF01000028.1"/>
</dbReference>
<name>A0ABN0RD11_9LIST</name>
<gene>
    <name evidence="1" type="ORF">MFLO_12031</name>
</gene>
<accession>A0ABN0RD11</accession>
<sequence length="63" mass="7063">MKKITTLFLGLMIAIILLPQDSVFASGSSATEKVNFENLSSVEKNFFFKKKVLMIIKNITLPL</sequence>
<evidence type="ECO:0000313" key="1">
    <source>
        <dbReference type="EMBL" id="EUJ28474.1"/>
    </source>
</evidence>
<comment type="caution">
    <text evidence="1">The sequence shown here is derived from an EMBL/GenBank/DDBJ whole genome shotgun (WGS) entry which is preliminary data.</text>
</comment>
<dbReference type="Proteomes" id="UP000019249">
    <property type="component" value="Unassembled WGS sequence"/>
</dbReference>
<evidence type="ECO:0000313" key="2">
    <source>
        <dbReference type="Proteomes" id="UP000019249"/>
    </source>
</evidence>
<reference evidence="1 2" key="1">
    <citation type="journal article" date="2014" name="Int. J. Syst. Evol. Microbiol.">
        <title>Listeria floridensis sp. nov., Listeria aquatica sp. nov., Listeria cornellensis sp. nov., Listeria riparia sp. nov. and Listeria grandensis sp. nov., from agricultural and natural environments.</title>
        <authorList>
            <person name="den Bakker H.C."/>
            <person name="Warchocki S."/>
            <person name="Wright E.M."/>
            <person name="Allred A.F."/>
            <person name="Ahlstrom C."/>
            <person name="Manuel C.S."/>
            <person name="Stasiewicz M.J."/>
            <person name="Burrell A."/>
            <person name="Roof S."/>
            <person name="Strawn L."/>
            <person name="Fortes E.D."/>
            <person name="Nightingale K.K."/>
            <person name="Kephart D."/>
            <person name="Wiedmann M."/>
        </authorList>
    </citation>
    <scope>NUCLEOTIDE SEQUENCE [LARGE SCALE GENOMIC DNA]</scope>
    <source>
        <strain evidence="1 2">FSL S10-1187</strain>
    </source>
</reference>
<proteinExistence type="predicted"/>
<dbReference type="EMBL" id="AODF01000028">
    <property type="protein sequence ID" value="EUJ28474.1"/>
    <property type="molecule type" value="Genomic_DNA"/>
</dbReference>
<keyword evidence="2" id="KW-1185">Reference proteome</keyword>